<dbReference type="RefSeq" id="WP_021776437.1">
    <property type="nucleotide sequence ID" value="NZ_AWXE01000001.1"/>
</dbReference>
<dbReference type="OrthoDB" id="3781906at2"/>
<evidence type="ECO:0000313" key="3">
    <source>
        <dbReference type="Proteomes" id="UP000016762"/>
    </source>
</evidence>
<feature type="transmembrane region" description="Helical" evidence="1">
    <location>
        <begin position="202"/>
        <end position="220"/>
    </location>
</feature>
<reference evidence="2 3" key="1">
    <citation type="journal article" date="2014" name="FEMS Microbiol. Ecol.">
        <title>Genomic differentiation among two strains of the PS1 clade isolated from geographically separated marine habitats.</title>
        <authorList>
            <person name="Jimenez-Infante F."/>
            <person name="Ngugi D.K."/>
            <person name="Alam I."/>
            <person name="Rashid M."/>
            <person name="Baalawi W."/>
            <person name="Kamau A.A."/>
            <person name="Bajic V.B."/>
            <person name="Stingl U."/>
        </authorList>
    </citation>
    <scope>NUCLEOTIDE SEQUENCE [LARGE SCALE GENOMIC DNA]</scope>
    <source>
        <strain evidence="2 3">RS24</strain>
    </source>
</reference>
<proteinExistence type="predicted"/>
<feature type="transmembrane region" description="Helical" evidence="1">
    <location>
        <begin position="147"/>
        <end position="166"/>
    </location>
</feature>
<keyword evidence="1" id="KW-0812">Transmembrane</keyword>
<dbReference type="Proteomes" id="UP000016762">
    <property type="component" value="Unassembled WGS sequence"/>
</dbReference>
<comment type="caution">
    <text evidence="2">The sequence shown here is derived from an EMBL/GenBank/DDBJ whole genome shotgun (WGS) entry which is preliminary data.</text>
</comment>
<feature type="transmembrane region" description="Helical" evidence="1">
    <location>
        <begin position="77"/>
        <end position="99"/>
    </location>
</feature>
<protein>
    <submittedName>
        <fullName evidence="2">Domain containing protein</fullName>
    </submittedName>
</protein>
<keyword evidence="3" id="KW-1185">Reference proteome</keyword>
<dbReference type="EMBL" id="AWXE01000001">
    <property type="protein sequence ID" value="ERL47419.1"/>
    <property type="molecule type" value="Genomic_DNA"/>
</dbReference>
<sequence length="223" mass="25914">MLITLYDFLVFVHILLFVFWLGADMGVAVLGHHFRKRSYLMSERLIILKLLGIIDMFPRSAWALMVPLSLSLLTVGGYWTLTTEAVLLIWLLGFGWLLLVWQIHLKPKNPTISKLKKIEFVLKLLLASFYTLLGLISLYWNDPLSEYWLATKSLLFGFIFWSAIMIDLRFRDLSPALIKLVERGSTDETEAETLKIMNRSRFWVRVVYVLLVITAFVGTTKFY</sequence>
<accession>U2WD06</accession>
<feature type="transmembrane region" description="Helical" evidence="1">
    <location>
        <begin position="12"/>
        <end position="34"/>
    </location>
</feature>
<name>U2WD06_9PROT</name>
<feature type="transmembrane region" description="Helical" evidence="1">
    <location>
        <begin position="46"/>
        <end position="65"/>
    </location>
</feature>
<feature type="transmembrane region" description="Helical" evidence="1">
    <location>
        <begin position="120"/>
        <end position="141"/>
    </location>
</feature>
<evidence type="ECO:0000313" key="2">
    <source>
        <dbReference type="EMBL" id="ERL47419.1"/>
    </source>
</evidence>
<evidence type="ECO:0000256" key="1">
    <source>
        <dbReference type="SAM" id="Phobius"/>
    </source>
</evidence>
<dbReference type="AlphaFoldDB" id="U2WD06"/>
<keyword evidence="1" id="KW-1133">Transmembrane helix</keyword>
<organism evidence="2 3">
    <name type="scientific">Candidatus Micropelagius thuwalensis</name>
    <dbReference type="NCBI Taxonomy" id="1397666"/>
    <lineage>
        <taxon>Bacteria</taxon>
        <taxon>Pseudomonadati</taxon>
        <taxon>Pseudomonadota</taxon>
        <taxon>Alphaproteobacteria</taxon>
        <taxon>PS1 clade</taxon>
        <taxon>Candidatus Micropelagius</taxon>
    </lineage>
</organism>
<keyword evidence="1" id="KW-0472">Membrane</keyword>
<gene>
    <name evidence="2" type="ORF">RS24_00358</name>
</gene>